<organism evidence="1 2">
    <name type="scientific">Polarella glacialis</name>
    <name type="common">Dinoflagellate</name>
    <dbReference type="NCBI Taxonomy" id="89957"/>
    <lineage>
        <taxon>Eukaryota</taxon>
        <taxon>Sar</taxon>
        <taxon>Alveolata</taxon>
        <taxon>Dinophyceae</taxon>
        <taxon>Suessiales</taxon>
        <taxon>Suessiaceae</taxon>
        <taxon>Polarella</taxon>
    </lineage>
</organism>
<accession>A0A813I6Y0</accession>
<dbReference type="EMBL" id="CAJNNW010003648">
    <property type="protein sequence ID" value="CAE8645598.1"/>
    <property type="molecule type" value="Genomic_DNA"/>
</dbReference>
<gene>
    <name evidence="1" type="ORF">PGLA2088_LOCUS4043</name>
</gene>
<name>A0A813I6Y0_POLGL</name>
<dbReference type="Proteomes" id="UP000626109">
    <property type="component" value="Unassembled WGS sequence"/>
</dbReference>
<dbReference type="AlphaFoldDB" id="A0A813I6Y0"/>
<protein>
    <submittedName>
        <fullName evidence="1">Uncharacterized protein</fullName>
    </submittedName>
</protein>
<comment type="caution">
    <text evidence="1">The sequence shown here is derived from an EMBL/GenBank/DDBJ whole genome shotgun (WGS) entry which is preliminary data.</text>
</comment>
<sequence>MFSSTCRSEEADETDLPCARSPEAVAERLRLISSLHIEGSRLPIYYKSAAIFSHLGKTETDLPLTNSSEGETERRRLISSLDNEPSVFCYAFNAPPGFEDLAAPAVKALQTWAIEEPRSLPLAPPGARFLTAWPSASSLSTIAEE</sequence>
<proteinExistence type="predicted"/>
<feature type="non-terminal residue" evidence="1">
    <location>
        <position position="145"/>
    </location>
</feature>
<reference evidence="1" key="1">
    <citation type="submission" date="2021-02" db="EMBL/GenBank/DDBJ databases">
        <authorList>
            <person name="Dougan E. K."/>
            <person name="Rhodes N."/>
            <person name="Thang M."/>
            <person name="Chan C."/>
        </authorList>
    </citation>
    <scope>NUCLEOTIDE SEQUENCE</scope>
</reference>
<evidence type="ECO:0000313" key="2">
    <source>
        <dbReference type="Proteomes" id="UP000626109"/>
    </source>
</evidence>
<evidence type="ECO:0000313" key="1">
    <source>
        <dbReference type="EMBL" id="CAE8645598.1"/>
    </source>
</evidence>